<dbReference type="InterPro" id="IPR036188">
    <property type="entry name" value="FAD/NAD-bd_sf"/>
</dbReference>
<dbReference type="Pfam" id="PF01266">
    <property type="entry name" value="DAO"/>
    <property type="match status" value="1"/>
</dbReference>
<sequence>MKELWRASARNSFSANVLNADLDCDVAVIGGGYTGCSTALHGAELGLDVTLLEASTLGAGCSGRNSGNLNPGLWLTKEEICARLGENSGNKLNSLLCNGPTEVRKLVEKHNIDCEFNASGTFHCARDGRGLSELRARAESQRLQGMDVQVLGADETKRHLGTEYFQSCLWNRDAASIQPLAYLRGLAQAATRHGARIFENSPATKIERSGTQWLVHTPRGTLTAQALVVATDAYHRDTRFGSINPMWRLWYFNCATDPLSKDYDHILPSRQGCWDTGRVMTSFTRDVDGRFIIGSVGKLDSILSGIHLRWLKRRSIELFPELGPVPLEFSWHGSMGMTPDQLPRLVDLGPRAIGSYGYSGRGIAPGTMFGQAIANYLHTDDPDMLPLKLSQTRYSVLKKFREPFYEMGALALHLIGARSTGAAL</sequence>
<keyword evidence="1" id="KW-0560">Oxidoreductase</keyword>
<protein>
    <recommendedName>
        <fullName evidence="2">FAD dependent oxidoreductase domain-containing protein</fullName>
    </recommendedName>
</protein>
<dbReference type="PANTHER" id="PTHR13847">
    <property type="entry name" value="SARCOSINE DEHYDROGENASE-RELATED"/>
    <property type="match status" value="1"/>
</dbReference>
<organism evidence="3 4">
    <name type="scientific">Sulfitobacter alexandrii</name>
    <dbReference type="NCBI Taxonomy" id="1917485"/>
    <lineage>
        <taxon>Bacteria</taxon>
        <taxon>Pseudomonadati</taxon>
        <taxon>Pseudomonadota</taxon>
        <taxon>Alphaproteobacteria</taxon>
        <taxon>Rhodobacterales</taxon>
        <taxon>Roseobacteraceae</taxon>
        <taxon>Sulfitobacter</taxon>
    </lineage>
</organism>
<dbReference type="InterPro" id="IPR006076">
    <property type="entry name" value="FAD-dep_OxRdtase"/>
</dbReference>
<dbReference type="Gene3D" id="3.50.50.60">
    <property type="entry name" value="FAD/NAD(P)-binding domain"/>
    <property type="match status" value="1"/>
</dbReference>
<proteinExistence type="predicted"/>
<dbReference type="SUPFAM" id="SSF51905">
    <property type="entry name" value="FAD/NAD(P)-binding domain"/>
    <property type="match status" value="1"/>
</dbReference>
<dbReference type="KEGG" id="suam:BOO69_13300"/>
<accession>A0A1J0WIW9</accession>
<dbReference type="AlphaFoldDB" id="A0A1J0WIW9"/>
<name>A0A1J0WIW9_9RHOB</name>
<keyword evidence="4" id="KW-1185">Reference proteome</keyword>
<dbReference type="EMBL" id="CP018076">
    <property type="protein sequence ID" value="APE44265.1"/>
    <property type="molecule type" value="Genomic_DNA"/>
</dbReference>
<dbReference type="PANTHER" id="PTHR13847:SF281">
    <property type="entry name" value="FAD DEPENDENT OXIDOREDUCTASE DOMAIN-CONTAINING PROTEIN"/>
    <property type="match status" value="1"/>
</dbReference>
<feature type="domain" description="FAD dependent oxidoreductase" evidence="2">
    <location>
        <begin position="25"/>
        <end position="375"/>
    </location>
</feature>
<dbReference type="STRING" id="1917485.BOO69_13300"/>
<dbReference type="GO" id="GO:0016491">
    <property type="term" value="F:oxidoreductase activity"/>
    <property type="evidence" value="ECO:0007669"/>
    <property type="project" value="UniProtKB-KW"/>
</dbReference>
<evidence type="ECO:0000313" key="3">
    <source>
        <dbReference type="EMBL" id="APE44265.1"/>
    </source>
</evidence>
<evidence type="ECO:0000259" key="2">
    <source>
        <dbReference type="Pfam" id="PF01266"/>
    </source>
</evidence>
<dbReference type="GO" id="GO:0005737">
    <property type="term" value="C:cytoplasm"/>
    <property type="evidence" value="ECO:0007669"/>
    <property type="project" value="TreeGrafter"/>
</dbReference>
<evidence type="ECO:0000256" key="1">
    <source>
        <dbReference type="ARBA" id="ARBA00023002"/>
    </source>
</evidence>
<evidence type="ECO:0000313" key="4">
    <source>
        <dbReference type="Proteomes" id="UP000181897"/>
    </source>
</evidence>
<reference evidence="3 4" key="1">
    <citation type="submission" date="2016-11" db="EMBL/GenBank/DDBJ databases">
        <title>Complete genome sequence of Sulfitobacter sp. AM1-D1, a toxic bacteria associated with marine dinoflagellate Alexandrium minutum in East China Sea.</title>
        <authorList>
            <person name="Yang Q."/>
            <person name="Zhang X."/>
            <person name="Tian X."/>
        </authorList>
    </citation>
    <scope>NUCLEOTIDE SEQUENCE [LARGE SCALE GENOMIC DNA]</scope>
    <source>
        <strain evidence="3 4">AM1-D1</strain>
    </source>
</reference>
<dbReference type="Gene3D" id="3.30.9.10">
    <property type="entry name" value="D-Amino Acid Oxidase, subunit A, domain 2"/>
    <property type="match status" value="1"/>
</dbReference>
<gene>
    <name evidence="3" type="ORF">BOO69_13300</name>
</gene>
<dbReference type="Proteomes" id="UP000181897">
    <property type="component" value="Chromosome"/>
</dbReference>